<feature type="domain" description="Transthyretin/hydroxyisourate hydrolase" evidence="10">
    <location>
        <begin position="31"/>
        <end position="151"/>
    </location>
</feature>
<name>A0ABS2YW77_POLSE</name>
<feature type="chain" id="PRO_5044956424" description="Transthyretin" evidence="9">
    <location>
        <begin position="20"/>
        <end position="151"/>
    </location>
</feature>
<keyword evidence="5 9" id="KW-0964">Secreted</keyword>
<keyword evidence="4" id="KW-0813">Transport</keyword>
<evidence type="ECO:0000256" key="1">
    <source>
        <dbReference type="ARBA" id="ARBA00004613"/>
    </source>
</evidence>
<keyword evidence="9" id="KW-0732">Signal</keyword>
<accession>A0ABS2YW77</accession>
<protein>
    <recommendedName>
        <fullName evidence="3 9">Transthyretin</fullName>
    </recommendedName>
</protein>
<evidence type="ECO:0000313" key="11">
    <source>
        <dbReference type="EMBL" id="MBN3290449.1"/>
    </source>
</evidence>
<comment type="subunit">
    <text evidence="9">Homotetramer.</text>
</comment>
<comment type="function">
    <text evidence="9">Thyroid hormone-binding protein. Probably transports thyroxine from the bloodstream to the brain.</text>
</comment>
<keyword evidence="7" id="KW-0372">Hormone</keyword>
<evidence type="ECO:0000256" key="5">
    <source>
        <dbReference type="ARBA" id="ARBA00022525"/>
    </source>
</evidence>
<evidence type="ECO:0000256" key="3">
    <source>
        <dbReference type="ARBA" id="ARBA00021606"/>
    </source>
</evidence>
<evidence type="ECO:0000256" key="9">
    <source>
        <dbReference type="RuleBase" id="RU361269"/>
    </source>
</evidence>
<evidence type="ECO:0000313" key="12">
    <source>
        <dbReference type="Proteomes" id="UP001166052"/>
    </source>
</evidence>
<reference evidence="11" key="1">
    <citation type="journal article" date="2021" name="Cell">
        <title>Tracing the genetic footprints of vertebrate landing in non-teleost ray-finned fishes.</title>
        <authorList>
            <person name="Bi X."/>
            <person name="Wang K."/>
            <person name="Yang L."/>
            <person name="Pan H."/>
            <person name="Jiang H."/>
            <person name="Wei Q."/>
            <person name="Fang M."/>
            <person name="Yu H."/>
            <person name="Zhu C."/>
            <person name="Cai Y."/>
            <person name="He Y."/>
            <person name="Gan X."/>
            <person name="Zeng H."/>
            <person name="Yu D."/>
            <person name="Zhu Y."/>
            <person name="Jiang H."/>
            <person name="Qiu Q."/>
            <person name="Yang H."/>
            <person name="Zhang Y.E."/>
            <person name="Wang W."/>
            <person name="Zhu M."/>
            <person name="He S."/>
            <person name="Zhang G."/>
        </authorList>
    </citation>
    <scope>NUCLEOTIDE SEQUENCE</scope>
    <source>
        <strain evidence="11">Bchr_001</strain>
    </source>
</reference>
<keyword evidence="8 9" id="KW-0795">Thyroid hormone</keyword>
<comment type="subcellular location">
    <subcellularLocation>
        <location evidence="1 9">Secreted</location>
    </subcellularLocation>
</comment>
<dbReference type="InterPro" id="IPR023416">
    <property type="entry name" value="Transthyretin/HIU_hydrolase_d"/>
</dbReference>
<dbReference type="EMBL" id="JAAWVN010008185">
    <property type="protein sequence ID" value="MBN3290449.1"/>
    <property type="molecule type" value="Genomic_DNA"/>
</dbReference>
<comment type="caution">
    <text evidence="11">The sequence shown here is derived from an EMBL/GenBank/DDBJ whole genome shotgun (WGS) entry which is preliminary data.</text>
</comment>
<evidence type="ECO:0000256" key="7">
    <source>
        <dbReference type="ARBA" id="ARBA00022702"/>
    </source>
</evidence>
<sequence length="151" mass="16789">MARATFFILLAATIAVYEATQTEKEGEKAQEETCVLMVKVLDAVRGMPAAKLNLKVLKAGEENSWQIVSSRITDNDGEVHNLSSGTNFTEGIYKVEFDTKTYWKSVGLNPFHHVTDVVFEGSKLGHHHYTLAVLLSPYSFTTTAVVRSKHK</sequence>
<keyword evidence="6" id="KW-0765">Sulfation</keyword>
<dbReference type="PANTHER" id="PTHR10395:SF12">
    <property type="entry name" value="TRANSTHYRETIN"/>
    <property type="match status" value="1"/>
</dbReference>
<organism evidence="11 12">
    <name type="scientific">Polypterus senegalus</name>
    <name type="common">Senegal bichir</name>
    <dbReference type="NCBI Taxonomy" id="55291"/>
    <lineage>
        <taxon>Eukaryota</taxon>
        <taxon>Metazoa</taxon>
        <taxon>Chordata</taxon>
        <taxon>Craniata</taxon>
        <taxon>Vertebrata</taxon>
        <taxon>Euteleostomi</taxon>
        <taxon>Actinopterygii</taxon>
        <taxon>Polypteriformes</taxon>
        <taxon>Polypteridae</taxon>
        <taxon>Polypterus</taxon>
    </lineage>
</organism>
<dbReference type="SUPFAM" id="SSF49472">
    <property type="entry name" value="Transthyretin (synonym: prealbumin)"/>
    <property type="match status" value="1"/>
</dbReference>
<dbReference type="PRINTS" id="PR00189">
    <property type="entry name" value="TRNSTHYRETIN"/>
</dbReference>
<feature type="non-terminal residue" evidence="11">
    <location>
        <position position="151"/>
    </location>
</feature>
<evidence type="ECO:0000256" key="8">
    <source>
        <dbReference type="ARBA" id="ARBA00022920"/>
    </source>
</evidence>
<dbReference type="Gene3D" id="2.60.40.180">
    <property type="entry name" value="Transthyretin/hydroxyisourate hydrolase domain"/>
    <property type="match status" value="1"/>
</dbReference>
<feature type="signal peptide" evidence="9">
    <location>
        <begin position="1"/>
        <end position="19"/>
    </location>
</feature>
<dbReference type="Pfam" id="PF00576">
    <property type="entry name" value="Transthyretin"/>
    <property type="match status" value="1"/>
</dbReference>
<dbReference type="SMART" id="SM00095">
    <property type="entry name" value="TR_THY"/>
    <property type="match status" value="1"/>
</dbReference>
<dbReference type="Proteomes" id="UP001166052">
    <property type="component" value="Unassembled WGS sequence"/>
</dbReference>
<dbReference type="PANTHER" id="PTHR10395">
    <property type="entry name" value="URICASE AND TRANSTHYRETIN-RELATED"/>
    <property type="match status" value="1"/>
</dbReference>
<gene>
    <name evidence="11" type="primary">Tthy</name>
    <name evidence="11" type="ORF">GTO92_0005893</name>
</gene>
<proteinExistence type="inferred from homology"/>
<comment type="similarity">
    <text evidence="2 9">Belongs to the transthyretin family.</text>
</comment>
<evidence type="ECO:0000256" key="4">
    <source>
        <dbReference type="ARBA" id="ARBA00022448"/>
    </source>
</evidence>
<evidence type="ECO:0000256" key="2">
    <source>
        <dbReference type="ARBA" id="ARBA00007893"/>
    </source>
</evidence>
<evidence type="ECO:0000259" key="10">
    <source>
        <dbReference type="SMART" id="SM00095"/>
    </source>
</evidence>
<dbReference type="InterPro" id="IPR000895">
    <property type="entry name" value="Transthyretin/HIU_hydrolase"/>
</dbReference>
<dbReference type="InterPro" id="IPR036817">
    <property type="entry name" value="Transthyretin/HIU_hydrolase_sf"/>
</dbReference>
<evidence type="ECO:0000256" key="6">
    <source>
        <dbReference type="ARBA" id="ARBA00022641"/>
    </source>
</evidence>
<keyword evidence="12" id="KW-1185">Reference proteome</keyword>
<feature type="non-terminal residue" evidence="11">
    <location>
        <position position="1"/>
    </location>
</feature>